<sequence>MKSENMTVSEREQVKLLAECLFEMISQMGSEWDQAYCWFSSPNRDRGSSQCTFKHKESIEFIYFEGVNKYSSAMQKQMFALVDGIEESNNSRPLATLIEIQRSGDYKMFFDYDNPIALDVSPVKVGTENSYFRNV</sequence>
<name>A0A545TJ41_9GAMM</name>
<dbReference type="RefSeq" id="WP_185964323.1">
    <property type="nucleotide sequence ID" value="NZ_VIKR01000001.1"/>
</dbReference>
<dbReference type="EMBL" id="VIKR01000001">
    <property type="protein sequence ID" value="TQV77186.1"/>
    <property type="molecule type" value="Genomic_DNA"/>
</dbReference>
<protein>
    <recommendedName>
        <fullName evidence="3">DUF600 family protein</fullName>
    </recommendedName>
</protein>
<reference evidence="1 2" key="1">
    <citation type="submission" date="2019-06" db="EMBL/GenBank/DDBJ databases">
        <title>Draft genome of Aliikangiella marina GYP-15.</title>
        <authorList>
            <person name="Wang G."/>
        </authorList>
    </citation>
    <scope>NUCLEOTIDE SEQUENCE [LARGE SCALE GENOMIC DNA]</scope>
    <source>
        <strain evidence="1 2">GYP-15</strain>
    </source>
</reference>
<organism evidence="1 2">
    <name type="scientific">Aliikangiella marina</name>
    <dbReference type="NCBI Taxonomy" id="1712262"/>
    <lineage>
        <taxon>Bacteria</taxon>
        <taxon>Pseudomonadati</taxon>
        <taxon>Pseudomonadota</taxon>
        <taxon>Gammaproteobacteria</taxon>
        <taxon>Oceanospirillales</taxon>
        <taxon>Pleioneaceae</taxon>
        <taxon>Aliikangiella</taxon>
    </lineage>
</organism>
<gene>
    <name evidence="1" type="ORF">FLL45_04360</name>
</gene>
<dbReference type="AlphaFoldDB" id="A0A545TJ41"/>
<evidence type="ECO:0000313" key="2">
    <source>
        <dbReference type="Proteomes" id="UP000317839"/>
    </source>
</evidence>
<comment type="caution">
    <text evidence="1">The sequence shown here is derived from an EMBL/GenBank/DDBJ whole genome shotgun (WGS) entry which is preliminary data.</text>
</comment>
<evidence type="ECO:0000313" key="1">
    <source>
        <dbReference type="EMBL" id="TQV77186.1"/>
    </source>
</evidence>
<proteinExistence type="predicted"/>
<accession>A0A545TJ41</accession>
<evidence type="ECO:0008006" key="3">
    <source>
        <dbReference type="Google" id="ProtNLM"/>
    </source>
</evidence>
<dbReference type="Proteomes" id="UP000317839">
    <property type="component" value="Unassembled WGS sequence"/>
</dbReference>
<keyword evidence="2" id="KW-1185">Reference proteome</keyword>